<dbReference type="InterPro" id="IPR002744">
    <property type="entry name" value="MIP18-like"/>
</dbReference>
<organism evidence="2 3">
    <name type="scientific">Mesorhizobium plurifarium</name>
    <dbReference type="NCBI Taxonomy" id="69974"/>
    <lineage>
        <taxon>Bacteria</taxon>
        <taxon>Pseudomonadati</taxon>
        <taxon>Pseudomonadota</taxon>
        <taxon>Alphaproteobacteria</taxon>
        <taxon>Hyphomicrobiales</taxon>
        <taxon>Phyllobacteriaceae</taxon>
        <taxon>Mesorhizobium</taxon>
    </lineage>
</organism>
<dbReference type="Pfam" id="PF01883">
    <property type="entry name" value="FeS_assembly_P"/>
    <property type="match status" value="1"/>
</dbReference>
<protein>
    <recommendedName>
        <fullName evidence="1">MIP18 family-like domain-containing protein</fullName>
    </recommendedName>
</protein>
<dbReference type="InterPro" id="IPR034904">
    <property type="entry name" value="FSCA_dom_sf"/>
</dbReference>
<dbReference type="AlphaFoldDB" id="A0A090G0F3"/>
<dbReference type="Proteomes" id="UP000046122">
    <property type="component" value="Unassembled WGS sequence"/>
</dbReference>
<reference evidence="2 3" key="1">
    <citation type="submission" date="2014-08" db="EMBL/GenBank/DDBJ databases">
        <authorList>
            <person name="Moulin Lionel"/>
        </authorList>
    </citation>
    <scope>NUCLEOTIDE SEQUENCE [LARGE SCALE GENOMIC DNA]</scope>
</reference>
<dbReference type="Gene3D" id="3.30.300.130">
    <property type="entry name" value="Fe-S cluster assembly (FSCA)"/>
    <property type="match status" value="1"/>
</dbReference>
<dbReference type="SUPFAM" id="SSF117916">
    <property type="entry name" value="Fe-S cluster assembly (FSCA) domain-like"/>
    <property type="match status" value="1"/>
</dbReference>
<feature type="domain" description="MIP18 family-like" evidence="1">
    <location>
        <begin position="12"/>
        <end position="83"/>
    </location>
</feature>
<dbReference type="EMBL" id="CCNE01000010">
    <property type="protein sequence ID" value="CDX53618.1"/>
    <property type="molecule type" value="Genomic_DNA"/>
</dbReference>
<dbReference type="PANTHER" id="PTHR42831">
    <property type="entry name" value="FE-S PROTEIN MATURATION AUXILIARY FACTOR YITW"/>
    <property type="match status" value="1"/>
</dbReference>
<accession>A0A090G0F3</accession>
<proteinExistence type="predicted"/>
<evidence type="ECO:0000313" key="2">
    <source>
        <dbReference type="EMBL" id="CDX53618.1"/>
    </source>
</evidence>
<evidence type="ECO:0000259" key="1">
    <source>
        <dbReference type="Pfam" id="PF01883"/>
    </source>
</evidence>
<evidence type="ECO:0000313" key="3">
    <source>
        <dbReference type="Proteomes" id="UP000046122"/>
    </source>
</evidence>
<sequence>MSVGAESQLDDKKVKEALRLVIDPELGYNIVDLGLVYAVLVNDGGVVNIVMTTTTRGCPATNYLKEGARDAAWAVPGVEFVDVAVTYEPVWSPQKMTAAAKEHLGIADSGEW</sequence>
<dbReference type="InterPro" id="IPR052339">
    <property type="entry name" value="Fe-S_Maturation_MIP18"/>
</dbReference>
<name>A0A090G0F3_MESPL</name>
<gene>
    <name evidence="2" type="ORF">MPL3365_180224</name>
</gene>
<dbReference type="PANTHER" id="PTHR42831:SF1">
    <property type="entry name" value="FE-S PROTEIN MATURATION AUXILIARY FACTOR YITW"/>
    <property type="match status" value="1"/>
</dbReference>